<keyword evidence="2" id="KW-1185">Reference proteome</keyword>
<dbReference type="OrthoDB" id="152349at2"/>
<gene>
    <name evidence="1" type="ORF">AKJ09_10040</name>
</gene>
<dbReference type="Pfam" id="PF19372">
    <property type="entry name" value="DUF5947"/>
    <property type="match status" value="1"/>
</dbReference>
<evidence type="ECO:0000313" key="1">
    <source>
        <dbReference type="EMBL" id="AKV03377.1"/>
    </source>
</evidence>
<dbReference type="EMBL" id="CP012333">
    <property type="protein sequence ID" value="AKV03377.1"/>
    <property type="molecule type" value="Genomic_DNA"/>
</dbReference>
<dbReference type="STRING" id="1391654.AKJ09_10040"/>
<dbReference type="InterPro" id="IPR045991">
    <property type="entry name" value="DUF5947"/>
</dbReference>
<accession>A0A0K1QCJ2</accession>
<dbReference type="AlphaFoldDB" id="A0A0K1QCJ2"/>
<sequence>MASPSAGPAPPSPCEMCAAPMPEEHEHLVRVGMPGILCVCRACRLLLSAEGAGHGKFKAVPDRWVGGRELSLDDEQWMRLGIPVRIAFFVVDSSRGHPVGFYPSPGGAIEAELDDGSRRDLSATAGIGMLEPDVEAWLVDGRDRDAATGWVVPLNAAYELVARLRMAWEGFTGGPRARAALEAFFERARRNADGNARPV</sequence>
<evidence type="ECO:0000313" key="2">
    <source>
        <dbReference type="Proteomes" id="UP000064967"/>
    </source>
</evidence>
<dbReference type="RefSeq" id="WP_146654158.1">
    <property type="nucleotide sequence ID" value="NZ_CP012333.1"/>
</dbReference>
<dbReference type="KEGG" id="llu:AKJ09_10040"/>
<proteinExistence type="predicted"/>
<protein>
    <submittedName>
        <fullName evidence="1">Uncharacterized protein</fullName>
    </submittedName>
</protein>
<reference evidence="1 2" key="1">
    <citation type="submission" date="2015-08" db="EMBL/GenBank/DDBJ databases">
        <authorList>
            <person name="Babu N.S."/>
            <person name="Beckwith C.J."/>
            <person name="Beseler K.G."/>
            <person name="Brison A."/>
            <person name="Carone J.V."/>
            <person name="Caskin T.P."/>
            <person name="Diamond M."/>
            <person name="Durham M.E."/>
            <person name="Foxe J.M."/>
            <person name="Go M."/>
            <person name="Henderson B.A."/>
            <person name="Jones I.B."/>
            <person name="McGettigan J.A."/>
            <person name="Micheletti S.J."/>
            <person name="Nasrallah M.E."/>
            <person name="Ortiz D."/>
            <person name="Piller C.R."/>
            <person name="Privatt S.R."/>
            <person name="Schneider S.L."/>
            <person name="Sharp S."/>
            <person name="Smith T.C."/>
            <person name="Stanton J.D."/>
            <person name="Ullery H.E."/>
            <person name="Wilson R.J."/>
            <person name="Serrano M.G."/>
            <person name="Buck G."/>
            <person name="Lee V."/>
            <person name="Wang Y."/>
            <person name="Carvalho R."/>
            <person name="Voegtly L."/>
            <person name="Shi R."/>
            <person name="Duckworth R."/>
            <person name="Johnson A."/>
            <person name="Loviza R."/>
            <person name="Walstead R."/>
            <person name="Shah Z."/>
            <person name="Kiflezghi M."/>
            <person name="Wade K."/>
            <person name="Ball S.L."/>
            <person name="Bradley K.W."/>
            <person name="Asai D.J."/>
            <person name="Bowman C.A."/>
            <person name="Russell D.A."/>
            <person name="Pope W.H."/>
            <person name="Jacobs-Sera D."/>
            <person name="Hendrix R.W."/>
            <person name="Hatfull G.F."/>
        </authorList>
    </citation>
    <scope>NUCLEOTIDE SEQUENCE [LARGE SCALE GENOMIC DNA]</scope>
    <source>
        <strain evidence="1 2">DSM 27648</strain>
    </source>
</reference>
<name>A0A0K1QCJ2_9BACT</name>
<organism evidence="1 2">
    <name type="scientific">Labilithrix luteola</name>
    <dbReference type="NCBI Taxonomy" id="1391654"/>
    <lineage>
        <taxon>Bacteria</taxon>
        <taxon>Pseudomonadati</taxon>
        <taxon>Myxococcota</taxon>
        <taxon>Polyangia</taxon>
        <taxon>Polyangiales</taxon>
        <taxon>Labilitrichaceae</taxon>
        <taxon>Labilithrix</taxon>
    </lineage>
</organism>
<dbReference type="Proteomes" id="UP000064967">
    <property type="component" value="Chromosome"/>
</dbReference>